<dbReference type="STRING" id="54.SAMN02745121_08033"/>
<dbReference type="AlphaFoldDB" id="A0A1I2HJG6"/>
<dbReference type="SUPFAM" id="SSF56281">
    <property type="entry name" value="Metallo-hydrolase/oxidoreductase"/>
    <property type="match status" value="1"/>
</dbReference>
<keyword evidence="8" id="KW-1185">Reference proteome</keyword>
<evidence type="ECO:0000256" key="2">
    <source>
        <dbReference type="ARBA" id="ARBA00022723"/>
    </source>
</evidence>
<dbReference type="OrthoDB" id="5443440at2"/>
<keyword evidence="3" id="KW-0378">Hydrolase</keyword>
<feature type="domain" description="Metallo-beta-lactamase" evidence="6">
    <location>
        <begin position="32"/>
        <end position="265"/>
    </location>
</feature>
<dbReference type="InterPro" id="IPR051013">
    <property type="entry name" value="MBL_superfamily_lactonases"/>
</dbReference>
<reference evidence="8" key="1">
    <citation type="submission" date="2016-10" db="EMBL/GenBank/DDBJ databases">
        <authorList>
            <person name="Varghese N."/>
            <person name="Submissions S."/>
        </authorList>
    </citation>
    <scope>NUCLEOTIDE SEQUENCE [LARGE SCALE GENOMIC DNA]</scope>
    <source>
        <strain evidence="8">ATCC 25963</strain>
    </source>
</reference>
<evidence type="ECO:0000256" key="5">
    <source>
        <dbReference type="SAM" id="MobiDB-lite"/>
    </source>
</evidence>
<dbReference type="Proteomes" id="UP000199400">
    <property type="component" value="Unassembled WGS sequence"/>
</dbReference>
<organism evidence="7 8">
    <name type="scientific">Nannocystis exedens</name>
    <dbReference type="NCBI Taxonomy" id="54"/>
    <lineage>
        <taxon>Bacteria</taxon>
        <taxon>Pseudomonadati</taxon>
        <taxon>Myxococcota</taxon>
        <taxon>Polyangia</taxon>
        <taxon>Nannocystales</taxon>
        <taxon>Nannocystaceae</taxon>
        <taxon>Nannocystis</taxon>
    </lineage>
</organism>
<dbReference type="CDD" id="cd07742">
    <property type="entry name" value="metallo-hydrolase-like_MBL-fold"/>
    <property type="match status" value="1"/>
</dbReference>
<dbReference type="Pfam" id="PF00753">
    <property type="entry name" value="Lactamase_B"/>
    <property type="match status" value="1"/>
</dbReference>
<keyword evidence="4" id="KW-0862">Zinc</keyword>
<feature type="region of interest" description="Disordered" evidence="5">
    <location>
        <begin position="275"/>
        <end position="296"/>
    </location>
</feature>
<dbReference type="InterPro" id="IPR036866">
    <property type="entry name" value="RibonucZ/Hydroxyglut_hydro"/>
</dbReference>
<proteinExistence type="inferred from homology"/>
<evidence type="ECO:0000256" key="4">
    <source>
        <dbReference type="ARBA" id="ARBA00022833"/>
    </source>
</evidence>
<dbReference type="RefSeq" id="WP_096329976.1">
    <property type="nucleotide sequence ID" value="NZ_FOMX01000044.1"/>
</dbReference>
<evidence type="ECO:0000256" key="3">
    <source>
        <dbReference type="ARBA" id="ARBA00022801"/>
    </source>
</evidence>
<comment type="similarity">
    <text evidence="1">Belongs to the metallo-beta-lactamase superfamily.</text>
</comment>
<evidence type="ECO:0000313" key="7">
    <source>
        <dbReference type="EMBL" id="SFF30445.1"/>
    </source>
</evidence>
<gene>
    <name evidence="7" type="ORF">SAMN02745121_08033</name>
</gene>
<evidence type="ECO:0000259" key="6">
    <source>
        <dbReference type="SMART" id="SM00849"/>
    </source>
</evidence>
<accession>A0A1I2HJG6</accession>
<protein>
    <submittedName>
        <fullName evidence="7">Glyoxylase, beta-lactamase superfamily II</fullName>
    </submittedName>
</protein>
<evidence type="ECO:0000256" key="1">
    <source>
        <dbReference type="ARBA" id="ARBA00007749"/>
    </source>
</evidence>
<evidence type="ECO:0000313" key="8">
    <source>
        <dbReference type="Proteomes" id="UP000199400"/>
    </source>
</evidence>
<dbReference type="Gene3D" id="3.60.15.10">
    <property type="entry name" value="Ribonuclease Z/Hydroxyacylglutathione hydrolase-like"/>
    <property type="match status" value="1"/>
</dbReference>
<dbReference type="GO" id="GO:0046872">
    <property type="term" value="F:metal ion binding"/>
    <property type="evidence" value="ECO:0007669"/>
    <property type="project" value="UniProtKB-KW"/>
</dbReference>
<dbReference type="InterPro" id="IPR001279">
    <property type="entry name" value="Metallo-B-lactamas"/>
</dbReference>
<sequence length="296" mass="32987">MRIHHLNCGTMCPYGGRLMGKPADDPGPARMTCHCLLLETDRGLVLVDTGLGLEDIQSPTTRLSRFFVGMMRPRFDEHETAVRQIERLGLSPRDVRHIVLTHLDFDHAGGLSDFPHAQVHLLADEAHAAQRRVGAIARGRYRPQQWSTAGSWQTYAPAEGEDWFGFACVRALVGLPPEILLVPLVGHTEGHAGVAVRAEEGWLLHAGDAYFYRGELNVDHPRCPLGLRAYQTMMEVDRRARLRNQQRLRDLTYQHGDAVRVLCAHDPVEFETWAARSPHGQPPHPHAPQSPGLGAS</sequence>
<keyword evidence="2" id="KW-0479">Metal-binding</keyword>
<dbReference type="SMART" id="SM00849">
    <property type="entry name" value="Lactamase_B"/>
    <property type="match status" value="1"/>
</dbReference>
<dbReference type="PANTHER" id="PTHR42978:SF3">
    <property type="entry name" value="BLR3078 PROTEIN"/>
    <property type="match status" value="1"/>
</dbReference>
<dbReference type="PANTHER" id="PTHR42978">
    <property type="entry name" value="QUORUM-QUENCHING LACTONASE YTNP-RELATED-RELATED"/>
    <property type="match status" value="1"/>
</dbReference>
<dbReference type="GO" id="GO:0016787">
    <property type="term" value="F:hydrolase activity"/>
    <property type="evidence" value="ECO:0007669"/>
    <property type="project" value="UniProtKB-KW"/>
</dbReference>
<name>A0A1I2HJG6_9BACT</name>
<dbReference type="EMBL" id="FOMX01000044">
    <property type="protein sequence ID" value="SFF30445.1"/>
    <property type="molecule type" value="Genomic_DNA"/>
</dbReference>